<dbReference type="Pfam" id="PF05065">
    <property type="entry name" value="Phage_capsid"/>
    <property type="match status" value="1"/>
</dbReference>
<evidence type="ECO:0000256" key="1">
    <source>
        <dbReference type="ARBA" id="ARBA00004328"/>
    </source>
</evidence>
<sequence>MTKQEYLAKRTAMVNEAQGLLDASNPEDANLKMKEIEVLDAQFEESAKMAANLAALDNKVQSHNPINGLENVSQIGQADLSTAVGPALGNASYEEVFAKVLMGRDLTNLEIEEYERMNNTTYVHQAKDQEILVPETVVGNIIGLISARHPFFGEVQKLNIPGKISVKKHTEITEGDAAFVDEGEEGNDEKNKFEEIVLSGFEVVKNVTISFKLEAMSIKEFTAYIQREIATRIGHTLGKGIFTGTGVKQPKGVLVELAGTSQTMETSEGGKVSYTDLTSMRSKIASDFSDGLKYYAKSETIWNQLANVVDQTGRAIFIPVPSAGGVGTIFGVPVVEDDGVPTDEIVLGNPANGIICNTNKPLSIETERHLKKRETLYQGHTIIDWSVTQEKAFAHLTLKAVEEPTPPSGE</sequence>
<dbReference type="InterPro" id="IPR054612">
    <property type="entry name" value="Phage_capsid-like_C"/>
</dbReference>
<dbReference type="NCBIfam" id="TIGR01554">
    <property type="entry name" value="major_cap_HK97"/>
    <property type="match status" value="1"/>
</dbReference>
<evidence type="ECO:0000313" key="3">
    <source>
        <dbReference type="EMBL" id="EUJ41973.1"/>
    </source>
</evidence>
<dbReference type="EMBL" id="AODH01000004">
    <property type="protein sequence ID" value="EUJ41973.1"/>
    <property type="molecule type" value="Genomic_DNA"/>
</dbReference>
<accession>W7D9N4</accession>
<dbReference type="OrthoDB" id="9786516at2"/>
<dbReference type="RefSeq" id="WP_035312982.1">
    <property type="nucleotide sequence ID" value="NZ_AODH01000004.1"/>
</dbReference>
<dbReference type="SUPFAM" id="SSF56563">
    <property type="entry name" value="Major capsid protein gp5"/>
    <property type="match status" value="1"/>
</dbReference>
<keyword evidence="4" id="KW-1185">Reference proteome</keyword>
<gene>
    <name evidence="3" type="ORF">BCAMP_01150</name>
</gene>
<dbReference type="STRING" id="1265861.BCAMP_01150"/>
<comment type="subcellular location">
    <subcellularLocation>
        <location evidence="1">Virion</location>
    </subcellularLocation>
</comment>
<protein>
    <recommendedName>
        <fullName evidence="2">Phage capsid-like C-terminal domain-containing protein</fullName>
    </recommendedName>
</protein>
<dbReference type="InterPro" id="IPR024455">
    <property type="entry name" value="Phage_capsid"/>
</dbReference>
<comment type="caution">
    <text evidence="3">The sequence shown here is derived from an EMBL/GenBank/DDBJ whole genome shotgun (WGS) entry which is preliminary data.</text>
</comment>
<evidence type="ECO:0000313" key="4">
    <source>
        <dbReference type="Proteomes" id="UP000019243"/>
    </source>
</evidence>
<dbReference type="AlphaFoldDB" id="W7D9N4"/>
<dbReference type="Proteomes" id="UP000019243">
    <property type="component" value="Unassembled WGS sequence"/>
</dbReference>
<dbReference type="Gene3D" id="3.30.2320.10">
    <property type="entry name" value="hypothetical protein PF0899 domain"/>
    <property type="match status" value="1"/>
</dbReference>
<proteinExistence type="predicted"/>
<name>W7D9N4_9LIST</name>
<reference evidence="3 4" key="1">
    <citation type="submission" date="2012-12" db="EMBL/GenBank/DDBJ databases">
        <title>Novel taxa of Listeriaceae from agricultural environments in the United States.</title>
        <authorList>
            <person name="den Bakker H.C."/>
            <person name="Allred A."/>
            <person name="Warchocki S."/>
            <person name="Wright E.M."/>
            <person name="Burrell A."/>
            <person name="Nightingale K.K."/>
            <person name="Kephart D."/>
            <person name="Wiedmann M."/>
        </authorList>
    </citation>
    <scope>NUCLEOTIDE SEQUENCE [LARGE SCALE GENOMIC DNA]</scope>
    <source>
        <strain evidence="3 4">FSL F6-1037</strain>
    </source>
</reference>
<evidence type="ECO:0000259" key="2">
    <source>
        <dbReference type="Pfam" id="PF05065"/>
    </source>
</evidence>
<organism evidence="3 4">
    <name type="scientific">Brochothrix campestris FSL F6-1037</name>
    <dbReference type="NCBI Taxonomy" id="1265861"/>
    <lineage>
        <taxon>Bacteria</taxon>
        <taxon>Bacillati</taxon>
        <taxon>Bacillota</taxon>
        <taxon>Bacilli</taxon>
        <taxon>Bacillales</taxon>
        <taxon>Listeriaceae</taxon>
        <taxon>Brochothrix</taxon>
    </lineage>
</organism>
<feature type="domain" description="Phage capsid-like C-terminal" evidence="2">
    <location>
        <begin position="131"/>
        <end position="397"/>
    </location>
</feature>